<dbReference type="AlphaFoldDB" id="A0A7Z0IHN0"/>
<accession>A0A7Z0IHN0</accession>
<keyword evidence="4 11" id="KW-0378">Hydrolase</keyword>
<dbReference type="PIRSF" id="PIRSF000495">
    <property type="entry name" value="Amidotransf_hisH"/>
    <property type="match status" value="1"/>
</dbReference>
<evidence type="ECO:0000256" key="4">
    <source>
        <dbReference type="ARBA" id="ARBA00022801"/>
    </source>
</evidence>
<comment type="catalytic activity">
    <reaction evidence="10 11">
        <text>L-glutamine + H2O = L-glutamate + NH4(+)</text>
        <dbReference type="Rhea" id="RHEA:15889"/>
        <dbReference type="ChEBI" id="CHEBI:15377"/>
        <dbReference type="ChEBI" id="CHEBI:28938"/>
        <dbReference type="ChEBI" id="CHEBI:29985"/>
        <dbReference type="ChEBI" id="CHEBI:58359"/>
        <dbReference type="EC" id="3.5.1.2"/>
    </reaction>
</comment>
<reference evidence="15 16" key="1">
    <citation type="submission" date="2020-07" db="EMBL/GenBank/DDBJ databases">
        <title>Sequencing the genomes of 1000 actinobacteria strains.</title>
        <authorList>
            <person name="Klenk H.-P."/>
        </authorList>
    </citation>
    <scope>NUCLEOTIDE SEQUENCE [LARGE SCALE GENOMIC DNA]</scope>
    <source>
        <strain evidence="15 16">DSM 26341</strain>
    </source>
</reference>
<dbReference type="Proteomes" id="UP000539111">
    <property type="component" value="Unassembled WGS sequence"/>
</dbReference>
<organism evidence="15 16">
    <name type="scientific">Spelaeicoccus albus</name>
    <dbReference type="NCBI Taxonomy" id="1280376"/>
    <lineage>
        <taxon>Bacteria</taxon>
        <taxon>Bacillati</taxon>
        <taxon>Actinomycetota</taxon>
        <taxon>Actinomycetes</taxon>
        <taxon>Micrococcales</taxon>
        <taxon>Brevibacteriaceae</taxon>
        <taxon>Spelaeicoccus</taxon>
    </lineage>
</organism>
<comment type="subcellular location">
    <subcellularLocation>
        <location evidence="11">Cytoplasm</location>
    </subcellularLocation>
</comment>
<evidence type="ECO:0000313" key="16">
    <source>
        <dbReference type="Proteomes" id="UP000539111"/>
    </source>
</evidence>
<comment type="caution">
    <text evidence="15">The sequence shown here is derived from an EMBL/GenBank/DDBJ whole genome shotgun (WGS) entry which is preliminary data.</text>
</comment>
<feature type="active site" description="Nucleophile" evidence="11 12">
    <location>
        <position position="81"/>
    </location>
</feature>
<feature type="compositionally biased region" description="Basic and acidic residues" evidence="13">
    <location>
        <begin position="215"/>
        <end position="226"/>
    </location>
</feature>
<dbReference type="EC" id="4.3.2.10" evidence="11"/>
<feature type="active site" evidence="11 12">
    <location>
        <position position="182"/>
    </location>
</feature>
<feature type="domain" description="Glutamine amidotransferase" evidence="14">
    <location>
        <begin position="5"/>
        <end position="192"/>
    </location>
</feature>
<evidence type="ECO:0000256" key="12">
    <source>
        <dbReference type="PIRSR" id="PIRSR000495-1"/>
    </source>
</evidence>
<dbReference type="PANTHER" id="PTHR42701">
    <property type="entry name" value="IMIDAZOLE GLYCEROL PHOSPHATE SYNTHASE SUBUNIT HISH"/>
    <property type="match status" value="1"/>
</dbReference>
<keyword evidence="15" id="KW-0328">Glycosyltransferase</keyword>
<evidence type="ECO:0000256" key="5">
    <source>
        <dbReference type="ARBA" id="ARBA00022962"/>
    </source>
</evidence>
<dbReference type="NCBIfam" id="TIGR01855">
    <property type="entry name" value="IMP_synth_hisH"/>
    <property type="match status" value="1"/>
</dbReference>
<evidence type="ECO:0000256" key="8">
    <source>
        <dbReference type="ARBA" id="ARBA00025299"/>
    </source>
</evidence>
<feature type="region of interest" description="Disordered" evidence="13">
    <location>
        <begin position="204"/>
        <end position="226"/>
    </location>
</feature>
<comment type="function">
    <text evidence="8 11">IGPS catalyzes the conversion of PRFAR and glutamine to IGP, AICAR and glutamate. The HisH subunit catalyzes the hydrolysis of glutamine to glutamate and ammonia as part of the synthesis of IGP and AICAR. The resulting ammonia molecule is channeled to the active site of HisF.</text>
</comment>
<dbReference type="GO" id="GO:0005737">
    <property type="term" value="C:cytoplasm"/>
    <property type="evidence" value="ECO:0007669"/>
    <property type="project" value="UniProtKB-SubCell"/>
</dbReference>
<keyword evidence="15" id="KW-0808">Transferase</keyword>
<dbReference type="EC" id="3.5.1.2" evidence="11"/>
<evidence type="ECO:0000256" key="13">
    <source>
        <dbReference type="SAM" id="MobiDB-lite"/>
    </source>
</evidence>
<evidence type="ECO:0000259" key="14">
    <source>
        <dbReference type="Pfam" id="PF00117"/>
    </source>
</evidence>
<dbReference type="UniPathway" id="UPA00031">
    <property type="reaction ID" value="UER00010"/>
</dbReference>
<comment type="catalytic activity">
    <reaction evidence="9 11">
        <text>5-[(5-phospho-1-deoxy-D-ribulos-1-ylimino)methylamino]-1-(5-phospho-beta-D-ribosyl)imidazole-4-carboxamide + L-glutamine = D-erythro-1-(imidazol-4-yl)glycerol 3-phosphate + 5-amino-1-(5-phospho-beta-D-ribosyl)imidazole-4-carboxamide + L-glutamate + H(+)</text>
        <dbReference type="Rhea" id="RHEA:24793"/>
        <dbReference type="ChEBI" id="CHEBI:15378"/>
        <dbReference type="ChEBI" id="CHEBI:29985"/>
        <dbReference type="ChEBI" id="CHEBI:58278"/>
        <dbReference type="ChEBI" id="CHEBI:58359"/>
        <dbReference type="ChEBI" id="CHEBI:58475"/>
        <dbReference type="ChEBI" id="CHEBI:58525"/>
        <dbReference type="EC" id="4.3.2.10"/>
    </reaction>
</comment>
<evidence type="ECO:0000256" key="3">
    <source>
        <dbReference type="ARBA" id="ARBA00022605"/>
    </source>
</evidence>
<dbReference type="HAMAP" id="MF_00278">
    <property type="entry name" value="HisH"/>
    <property type="match status" value="1"/>
</dbReference>
<dbReference type="PROSITE" id="PS51273">
    <property type="entry name" value="GATASE_TYPE_1"/>
    <property type="match status" value="1"/>
</dbReference>
<keyword evidence="11" id="KW-0963">Cytoplasm</keyword>
<evidence type="ECO:0000256" key="2">
    <source>
        <dbReference type="ARBA" id="ARBA00011152"/>
    </source>
</evidence>
<name>A0A7Z0IHN0_9MICO</name>
<evidence type="ECO:0000313" key="15">
    <source>
        <dbReference type="EMBL" id="NYI67835.1"/>
    </source>
</evidence>
<comment type="pathway">
    <text evidence="1 11">Amino-acid biosynthesis; L-histidine biosynthesis; L-histidine from 5-phospho-alpha-D-ribose 1-diphosphate: step 5/9.</text>
</comment>
<dbReference type="InterPro" id="IPR029062">
    <property type="entry name" value="Class_I_gatase-like"/>
</dbReference>
<dbReference type="GO" id="GO:0004359">
    <property type="term" value="F:glutaminase activity"/>
    <property type="evidence" value="ECO:0007669"/>
    <property type="project" value="UniProtKB-EC"/>
</dbReference>
<evidence type="ECO:0000256" key="6">
    <source>
        <dbReference type="ARBA" id="ARBA00023102"/>
    </source>
</evidence>
<feature type="active site" evidence="11 12">
    <location>
        <position position="184"/>
    </location>
</feature>
<proteinExistence type="inferred from homology"/>
<dbReference type="Pfam" id="PF00117">
    <property type="entry name" value="GATase"/>
    <property type="match status" value="1"/>
</dbReference>
<dbReference type="EMBL" id="JACBZP010000001">
    <property type="protein sequence ID" value="NYI67835.1"/>
    <property type="molecule type" value="Genomic_DNA"/>
</dbReference>
<dbReference type="GO" id="GO:0000107">
    <property type="term" value="F:imidazoleglycerol-phosphate synthase activity"/>
    <property type="evidence" value="ECO:0007669"/>
    <property type="project" value="UniProtKB-UniRule"/>
</dbReference>
<evidence type="ECO:0000256" key="7">
    <source>
        <dbReference type="ARBA" id="ARBA00023239"/>
    </source>
</evidence>
<keyword evidence="3 11" id="KW-0028">Amino-acid biosynthesis</keyword>
<keyword evidence="6 11" id="KW-0368">Histidine biosynthesis</keyword>
<keyword evidence="7 11" id="KW-0456">Lyase</keyword>
<dbReference type="GO" id="GO:0000105">
    <property type="term" value="P:L-histidine biosynthetic process"/>
    <property type="evidence" value="ECO:0007669"/>
    <property type="project" value="UniProtKB-UniRule"/>
</dbReference>
<dbReference type="GO" id="GO:0016829">
    <property type="term" value="F:lyase activity"/>
    <property type="evidence" value="ECO:0007669"/>
    <property type="project" value="UniProtKB-KW"/>
</dbReference>
<protein>
    <recommendedName>
        <fullName evidence="11">Imidazole glycerol phosphate synthase subunit HisH</fullName>
        <ecNumber evidence="11">4.3.2.10</ecNumber>
    </recommendedName>
    <alternativeName>
        <fullName evidence="11">IGP synthase glutaminase subunit</fullName>
        <ecNumber evidence="11">3.5.1.2</ecNumber>
    </alternativeName>
    <alternativeName>
        <fullName evidence="11">IGP synthase subunit HisH</fullName>
    </alternativeName>
    <alternativeName>
        <fullName evidence="11">ImGP synthase subunit HisH</fullName>
        <shortName evidence="11">IGPS subunit HisH</shortName>
    </alternativeName>
</protein>
<dbReference type="PROSITE" id="PS51274">
    <property type="entry name" value="GATASE_COBBQ"/>
    <property type="match status" value="1"/>
</dbReference>
<dbReference type="InterPro" id="IPR010139">
    <property type="entry name" value="Imidazole-glycPsynth_HisH"/>
</dbReference>
<dbReference type="InterPro" id="IPR017926">
    <property type="entry name" value="GATASE"/>
</dbReference>
<evidence type="ECO:0000256" key="11">
    <source>
        <dbReference type="HAMAP-Rule" id="MF_00278"/>
    </source>
</evidence>
<sequence length="226" mass="23423">MSTIVVFDYGSGNVRSAVRAAERTGADVVLSSDTARAGDADGVIIPGVGAFASVARGLADAGGDDLIRQRIRDGRPTLAICVGLQVLFERGVEGDIESEGLGIWPGTVTRLRAPVVPHMGWSEVSPPEGSRLFAGIGGERFYFVHSYAASDGPPGALTTWAEHGGRFVAAVEDGPVSATQFHPEKSGEAGRRLLVNWAAGLGADEARPGAGAGEADPKDSDKRNQT</sequence>
<dbReference type="SUPFAM" id="SSF52317">
    <property type="entry name" value="Class I glutamine amidotransferase-like"/>
    <property type="match status" value="1"/>
</dbReference>
<comment type="subunit">
    <text evidence="2 11">Heterodimer of HisH and HisF.</text>
</comment>
<keyword evidence="16" id="KW-1185">Reference proteome</keyword>
<dbReference type="CDD" id="cd01748">
    <property type="entry name" value="GATase1_IGP_Synthase"/>
    <property type="match status" value="1"/>
</dbReference>
<evidence type="ECO:0000256" key="10">
    <source>
        <dbReference type="ARBA" id="ARBA00049534"/>
    </source>
</evidence>
<dbReference type="Gene3D" id="3.40.50.880">
    <property type="match status" value="1"/>
</dbReference>
<evidence type="ECO:0000256" key="9">
    <source>
        <dbReference type="ARBA" id="ARBA00047838"/>
    </source>
</evidence>
<evidence type="ECO:0000256" key="1">
    <source>
        <dbReference type="ARBA" id="ARBA00005091"/>
    </source>
</evidence>
<gene>
    <name evidence="11" type="primary">hisH</name>
    <name evidence="15" type="ORF">BJY26_002141</name>
</gene>
<keyword evidence="5 11" id="KW-0315">Glutamine amidotransferase</keyword>
<dbReference type="PANTHER" id="PTHR42701:SF1">
    <property type="entry name" value="IMIDAZOLE GLYCEROL PHOSPHATE SYNTHASE SUBUNIT HISH"/>
    <property type="match status" value="1"/>
</dbReference>
<dbReference type="RefSeq" id="WP_179428103.1">
    <property type="nucleotide sequence ID" value="NZ_JACBZP010000001.1"/>
</dbReference>